<dbReference type="AlphaFoldDB" id="A0A6M8BBH8"/>
<dbReference type="CDD" id="cd00130">
    <property type="entry name" value="PAS"/>
    <property type="match status" value="1"/>
</dbReference>
<dbReference type="EMBL" id="CP053661">
    <property type="protein sequence ID" value="QKD82187.1"/>
    <property type="molecule type" value="Genomic_DNA"/>
</dbReference>
<dbReference type="NCBIfam" id="TIGR00254">
    <property type="entry name" value="GGDEF"/>
    <property type="match status" value="1"/>
</dbReference>
<dbReference type="CDD" id="cd01949">
    <property type="entry name" value="GGDEF"/>
    <property type="match status" value="1"/>
</dbReference>
<dbReference type="PANTHER" id="PTHR46663:SF3">
    <property type="entry name" value="SLL0267 PROTEIN"/>
    <property type="match status" value="1"/>
</dbReference>
<feature type="transmembrane region" description="Helical" evidence="1">
    <location>
        <begin position="365"/>
        <end position="389"/>
    </location>
</feature>
<dbReference type="Proteomes" id="UP000505210">
    <property type="component" value="Chromosome"/>
</dbReference>
<dbReference type="InterPro" id="IPR000700">
    <property type="entry name" value="PAS-assoc_C"/>
</dbReference>
<evidence type="ECO:0000256" key="1">
    <source>
        <dbReference type="SAM" id="Phobius"/>
    </source>
</evidence>
<keyword evidence="1" id="KW-1133">Transmembrane helix</keyword>
<feature type="domain" description="PAS" evidence="2">
    <location>
        <begin position="419"/>
        <end position="489"/>
    </location>
</feature>
<feature type="domain" description="PAC" evidence="3">
    <location>
        <begin position="492"/>
        <end position="543"/>
    </location>
</feature>
<feature type="transmembrane region" description="Helical" evidence="1">
    <location>
        <begin position="30"/>
        <end position="48"/>
    </location>
</feature>
<proteinExistence type="predicted"/>
<evidence type="ECO:0000313" key="5">
    <source>
        <dbReference type="EMBL" id="QKD82187.1"/>
    </source>
</evidence>
<dbReference type="Gene3D" id="3.30.70.270">
    <property type="match status" value="1"/>
</dbReference>
<evidence type="ECO:0000259" key="3">
    <source>
        <dbReference type="PROSITE" id="PS50113"/>
    </source>
</evidence>
<dbReference type="Pfam" id="PF00990">
    <property type="entry name" value="GGDEF"/>
    <property type="match status" value="1"/>
</dbReference>
<keyword evidence="1" id="KW-0472">Membrane</keyword>
<dbReference type="KEGG" id="theu:HPC62_08245"/>
<dbReference type="PROSITE" id="PS50112">
    <property type="entry name" value="PAS"/>
    <property type="match status" value="1"/>
</dbReference>
<dbReference type="SUPFAM" id="SSF55073">
    <property type="entry name" value="Nucleotide cyclase"/>
    <property type="match status" value="1"/>
</dbReference>
<dbReference type="InterPro" id="IPR013656">
    <property type="entry name" value="PAS_4"/>
</dbReference>
<dbReference type="InterPro" id="IPR035965">
    <property type="entry name" value="PAS-like_dom_sf"/>
</dbReference>
<dbReference type="SMART" id="SM00091">
    <property type="entry name" value="PAS"/>
    <property type="match status" value="1"/>
</dbReference>
<dbReference type="PROSITE" id="PS50887">
    <property type="entry name" value="GGDEF"/>
    <property type="match status" value="1"/>
</dbReference>
<dbReference type="Pfam" id="PF08448">
    <property type="entry name" value="PAS_4"/>
    <property type="match status" value="1"/>
</dbReference>
<dbReference type="SMART" id="SM00267">
    <property type="entry name" value="GGDEF"/>
    <property type="match status" value="1"/>
</dbReference>
<evidence type="ECO:0000259" key="2">
    <source>
        <dbReference type="PROSITE" id="PS50112"/>
    </source>
</evidence>
<dbReference type="InterPro" id="IPR043128">
    <property type="entry name" value="Rev_trsase/Diguanyl_cyclase"/>
</dbReference>
<dbReference type="FunFam" id="3.30.70.270:FF:000001">
    <property type="entry name" value="Diguanylate cyclase domain protein"/>
    <property type="match status" value="1"/>
</dbReference>
<dbReference type="Pfam" id="PF05226">
    <property type="entry name" value="CHASE2"/>
    <property type="match status" value="1"/>
</dbReference>
<accession>A0A6M8BBH8</accession>
<dbReference type="NCBIfam" id="TIGR00229">
    <property type="entry name" value="sensory_box"/>
    <property type="match status" value="1"/>
</dbReference>
<feature type="domain" description="GGDEF" evidence="4">
    <location>
        <begin position="596"/>
        <end position="729"/>
    </location>
</feature>
<dbReference type="Gene3D" id="3.30.450.20">
    <property type="entry name" value="PAS domain"/>
    <property type="match status" value="1"/>
</dbReference>
<dbReference type="SMART" id="SM01080">
    <property type="entry name" value="CHASE2"/>
    <property type="match status" value="1"/>
</dbReference>
<dbReference type="InterPro" id="IPR029787">
    <property type="entry name" value="Nucleotide_cyclase"/>
</dbReference>
<dbReference type="InterPro" id="IPR000160">
    <property type="entry name" value="GGDEF_dom"/>
</dbReference>
<dbReference type="InterPro" id="IPR007890">
    <property type="entry name" value="CHASE2"/>
</dbReference>
<sequence length="735" mass="82419">MLLRQANRLKSKSLSSLQQSSHRLWRERRIWLTAIAVTCGVLGLRWLGGLQFLELAALDRAFRLRPADPMDERIVIVGINDIDIQNLRDWPISDRVMADLLQKIKSYQPRAIGLDIYREFSVGEGGDELKAVFRTTPNLIGIEKIPDSTSPGVEPPKLLKQAGQVGFNNVVTDSDNRVRRVILYWGVNGELRRSFALKLALLYLQDWGISTQPAPDNPAEVKLGQSVLRRLGRNDGGYVRADDGGYQILANTRSSGYRTVSLTEVLNGEVDPALMRDRIVLIGSTAESLNDFFFNSYSREMNGTVQRIPGVALHANFISQLLDAALYGRSPLQVWISPVEWIWILGWSLVGAVVSWRFRHPAKLAISLLGSSSLLLGSCYLAFLQGWWIPLVPPLLALVGSSGVITSYIAYLKEELKKSKEFLSSVIHMIPDPVFVKDRQGRWIVLNEAFCRFVGYPLETLLDKTDHDIFPPHQANFLRQHDESVFETGLDSESEEEFTSADGAHYLTATKRSLHKDAAGNTFLVGVIRDITQRKQMEEELRRTAAELVRSNAELKQAQYHLQHLAYHDSLTGLPNRQLLCDRLLQSLLWAQEHDQLVAVLFLDLDGFKHINDTYGHAMGNLLLKAVAQRLSRCLRNSDTVARFGGDEFVVLLPAIPHVQDVTRVAEKILDTLSQSFALEGESIPVTTSIGISLYPTHGDDPETLLKQADLAMYQAKQAGKRQYALPVEVEKRAS</sequence>
<dbReference type="PROSITE" id="PS50113">
    <property type="entry name" value="PAC"/>
    <property type="match status" value="1"/>
</dbReference>
<name>A0A6M8BBH8_9CYAN</name>
<reference evidence="5 6" key="1">
    <citation type="submission" date="2020-05" db="EMBL/GenBank/DDBJ databases">
        <title>Complete genome sequence of of a novel Thermoleptolyngbya strain isolated from hot springs of Ganzi, Sichuan China.</title>
        <authorList>
            <person name="Tang J."/>
            <person name="Daroch M."/>
            <person name="Li L."/>
            <person name="Waleron K."/>
            <person name="Waleron M."/>
            <person name="Waleron M."/>
        </authorList>
    </citation>
    <scope>NUCLEOTIDE SEQUENCE [LARGE SCALE GENOMIC DNA]</scope>
    <source>
        <strain evidence="5 6">PKUAC-SCTA183</strain>
    </source>
</reference>
<organism evidence="5 6">
    <name type="scientific">Thermoleptolyngbya sichuanensis A183</name>
    <dbReference type="NCBI Taxonomy" id="2737172"/>
    <lineage>
        <taxon>Bacteria</taxon>
        <taxon>Bacillati</taxon>
        <taxon>Cyanobacteriota</taxon>
        <taxon>Cyanophyceae</taxon>
        <taxon>Oculatellales</taxon>
        <taxon>Oculatellaceae</taxon>
        <taxon>Thermoleptolyngbya</taxon>
        <taxon>Thermoleptolyngbya sichuanensis</taxon>
    </lineage>
</organism>
<dbReference type="SUPFAM" id="SSF55785">
    <property type="entry name" value="PYP-like sensor domain (PAS domain)"/>
    <property type="match status" value="1"/>
</dbReference>
<keyword evidence="1" id="KW-0812">Transmembrane</keyword>
<feature type="transmembrane region" description="Helical" evidence="1">
    <location>
        <begin position="341"/>
        <end position="358"/>
    </location>
</feature>
<dbReference type="PANTHER" id="PTHR46663">
    <property type="entry name" value="DIGUANYLATE CYCLASE DGCT-RELATED"/>
    <property type="match status" value="1"/>
</dbReference>
<dbReference type="InterPro" id="IPR052163">
    <property type="entry name" value="DGC-Regulatory_Protein"/>
</dbReference>
<keyword evidence="6" id="KW-1185">Reference proteome</keyword>
<gene>
    <name evidence="5" type="ORF">HPC62_08245</name>
</gene>
<evidence type="ECO:0000259" key="4">
    <source>
        <dbReference type="PROSITE" id="PS50887"/>
    </source>
</evidence>
<protein>
    <submittedName>
        <fullName evidence="5">CHASE2 domain-containing protein</fullName>
    </submittedName>
</protein>
<dbReference type="InterPro" id="IPR000014">
    <property type="entry name" value="PAS"/>
</dbReference>
<evidence type="ECO:0000313" key="6">
    <source>
        <dbReference type="Proteomes" id="UP000505210"/>
    </source>
</evidence>